<dbReference type="InterPro" id="IPR051269">
    <property type="entry name" value="Fe-S_cluster_ET"/>
</dbReference>
<evidence type="ECO:0000256" key="5">
    <source>
        <dbReference type="ARBA" id="ARBA00023004"/>
    </source>
</evidence>
<dbReference type="PRINTS" id="PR00352">
    <property type="entry name" value="3FE4SFRDOXIN"/>
</dbReference>
<evidence type="ECO:0000256" key="3">
    <source>
        <dbReference type="ARBA" id="ARBA00022723"/>
    </source>
</evidence>
<dbReference type="AlphaFoldDB" id="A0A937R718"/>
<comment type="cofactor">
    <cofactor evidence="1">
        <name>[3Fe-4S] cluster</name>
        <dbReference type="ChEBI" id="CHEBI:21137"/>
    </cofactor>
</comment>
<evidence type="ECO:0000256" key="6">
    <source>
        <dbReference type="ARBA" id="ARBA00023014"/>
    </source>
</evidence>
<dbReference type="PANTHER" id="PTHR36923">
    <property type="entry name" value="FERREDOXIN"/>
    <property type="match status" value="1"/>
</dbReference>
<keyword evidence="4 8" id="KW-0249">Electron transport</keyword>
<proteinExistence type="predicted"/>
<dbReference type="EMBL" id="JAEACQ010000136">
    <property type="protein sequence ID" value="MBL7626481.1"/>
    <property type="molecule type" value="Genomic_DNA"/>
</dbReference>
<evidence type="ECO:0000256" key="4">
    <source>
        <dbReference type="ARBA" id="ARBA00022982"/>
    </source>
</evidence>
<comment type="function">
    <text evidence="8">Ferredoxins are iron-sulfur proteins that transfer electrons in a wide variety of metabolic reactions.</text>
</comment>
<evidence type="ECO:0000256" key="8">
    <source>
        <dbReference type="RuleBase" id="RU368020"/>
    </source>
</evidence>
<dbReference type="GO" id="GO:0009055">
    <property type="term" value="F:electron transfer activity"/>
    <property type="evidence" value="ECO:0007669"/>
    <property type="project" value="UniProtKB-UniRule"/>
</dbReference>
<dbReference type="RefSeq" id="WP_203005735.1">
    <property type="nucleotide sequence ID" value="NZ_JADWYU010000022.1"/>
</dbReference>
<dbReference type="GO" id="GO:0051538">
    <property type="term" value="F:3 iron, 4 sulfur cluster binding"/>
    <property type="evidence" value="ECO:0007669"/>
    <property type="project" value="UniProtKB-KW"/>
</dbReference>
<gene>
    <name evidence="9" type="ORF">I7412_04690</name>
</gene>
<evidence type="ECO:0000313" key="10">
    <source>
        <dbReference type="Proteomes" id="UP000604475"/>
    </source>
</evidence>
<evidence type="ECO:0000256" key="1">
    <source>
        <dbReference type="ARBA" id="ARBA00001927"/>
    </source>
</evidence>
<keyword evidence="7" id="KW-0003">3Fe-4S</keyword>
<dbReference type="Proteomes" id="UP000604475">
    <property type="component" value="Unassembled WGS sequence"/>
</dbReference>
<keyword evidence="5 8" id="KW-0408">Iron</keyword>
<keyword evidence="2 8" id="KW-0813">Transport</keyword>
<evidence type="ECO:0000256" key="7">
    <source>
        <dbReference type="ARBA" id="ARBA00023291"/>
    </source>
</evidence>
<name>A0A937R718_9ACTN</name>
<dbReference type="InterPro" id="IPR001080">
    <property type="entry name" value="3Fe4S_ferredoxin"/>
</dbReference>
<accession>A0A937R718</accession>
<keyword evidence="10" id="KW-1185">Reference proteome</keyword>
<comment type="caution">
    <text evidence="9">The sequence shown here is derived from an EMBL/GenBank/DDBJ whole genome shotgun (WGS) entry which is preliminary data.</text>
</comment>
<protein>
    <recommendedName>
        <fullName evidence="8">Ferredoxin</fullName>
    </recommendedName>
</protein>
<evidence type="ECO:0000313" key="9">
    <source>
        <dbReference type="EMBL" id="MBL7626481.1"/>
    </source>
</evidence>
<keyword evidence="3 8" id="KW-0479">Metal-binding</keyword>
<dbReference type="Gene3D" id="3.30.70.20">
    <property type="match status" value="1"/>
</dbReference>
<dbReference type="SUPFAM" id="SSF54862">
    <property type="entry name" value="4Fe-4S ferredoxins"/>
    <property type="match status" value="1"/>
</dbReference>
<sequence>MAGQGLVTVDQTLCVGSGMCIVYAPESFDHDEHAKVVALDPMGDPLDAISTAVEACPTGALRLVPQEQEA</sequence>
<reference evidence="9" key="1">
    <citation type="submission" date="2020-12" db="EMBL/GenBank/DDBJ databases">
        <title>Genomic characterization of non-nitrogen-fixing Frankia strains.</title>
        <authorList>
            <person name="Carlos-Shanley C."/>
            <person name="Guerra T."/>
            <person name="Hahn D."/>
        </authorList>
    </citation>
    <scope>NUCLEOTIDE SEQUENCE</scope>
    <source>
        <strain evidence="9">CN6</strain>
    </source>
</reference>
<evidence type="ECO:0000256" key="2">
    <source>
        <dbReference type="ARBA" id="ARBA00022448"/>
    </source>
</evidence>
<dbReference type="Pfam" id="PF13370">
    <property type="entry name" value="Fer4_13"/>
    <property type="match status" value="1"/>
</dbReference>
<dbReference type="GO" id="GO:0005506">
    <property type="term" value="F:iron ion binding"/>
    <property type="evidence" value="ECO:0007669"/>
    <property type="project" value="UniProtKB-UniRule"/>
</dbReference>
<keyword evidence="6 8" id="KW-0411">Iron-sulfur</keyword>
<dbReference type="PANTHER" id="PTHR36923:SF3">
    <property type="entry name" value="FERREDOXIN"/>
    <property type="match status" value="1"/>
</dbReference>
<organism evidence="9 10">
    <name type="scientific">Frankia nepalensis</name>
    <dbReference type="NCBI Taxonomy" id="1836974"/>
    <lineage>
        <taxon>Bacteria</taxon>
        <taxon>Bacillati</taxon>
        <taxon>Actinomycetota</taxon>
        <taxon>Actinomycetes</taxon>
        <taxon>Frankiales</taxon>
        <taxon>Frankiaceae</taxon>
        <taxon>Frankia</taxon>
    </lineage>
</organism>